<protein>
    <submittedName>
        <fullName evidence="1">Uncharacterized protein</fullName>
    </submittedName>
</protein>
<name>A0ABN8ZY15_RANTA</name>
<gene>
    <name evidence="1" type="ORF">MRATA1EN1_LOCUS27844</name>
</gene>
<organism evidence="1 2">
    <name type="scientific">Rangifer tarandus platyrhynchus</name>
    <name type="common">Svalbard reindeer</name>
    <dbReference type="NCBI Taxonomy" id="3082113"/>
    <lineage>
        <taxon>Eukaryota</taxon>
        <taxon>Metazoa</taxon>
        <taxon>Chordata</taxon>
        <taxon>Craniata</taxon>
        <taxon>Vertebrata</taxon>
        <taxon>Euteleostomi</taxon>
        <taxon>Mammalia</taxon>
        <taxon>Eutheria</taxon>
        <taxon>Laurasiatheria</taxon>
        <taxon>Artiodactyla</taxon>
        <taxon>Ruminantia</taxon>
        <taxon>Pecora</taxon>
        <taxon>Cervidae</taxon>
        <taxon>Odocoileinae</taxon>
        <taxon>Rangifer</taxon>
    </lineage>
</organism>
<evidence type="ECO:0000313" key="1">
    <source>
        <dbReference type="EMBL" id="CAI9178882.1"/>
    </source>
</evidence>
<keyword evidence="2" id="KW-1185">Reference proteome</keyword>
<reference evidence="1" key="1">
    <citation type="submission" date="2023-04" db="EMBL/GenBank/DDBJ databases">
        <authorList>
            <consortium name="ELIXIR-Norway"/>
        </authorList>
    </citation>
    <scope>NUCLEOTIDE SEQUENCE [LARGE SCALE GENOMIC DNA]</scope>
</reference>
<dbReference type="EMBL" id="OX459944">
    <property type="protein sequence ID" value="CAI9178882.1"/>
    <property type="molecule type" value="Genomic_DNA"/>
</dbReference>
<evidence type="ECO:0000313" key="2">
    <source>
        <dbReference type="Proteomes" id="UP001176941"/>
    </source>
</evidence>
<dbReference type="Proteomes" id="UP001176941">
    <property type="component" value="Chromosome 8"/>
</dbReference>
<accession>A0ABN8ZY15</accession>
<sequence length="104" mass="11612">MIVTQQCECTKCKLKIAKMVNFMLCVFYHSCAQLNLIPCDPMDCNPPGSSVNGILQVRILTWVVMHSSRGSSRPREPASLESPALADKFFTATWEGPLPQLHVF</sequence>
<proteinExistence type="predicted"/>